<feature type="compositionally biased region" description="Acidic residues" evidence="1">
    <location>
        <begin position="280"/>
        <end position="290"/>
    </location>
</feature>
<feature type="compositionally biased region" description="Basic and acidic residues" evidence="1">
    <location>
        <begin position="291"/>
        <end position="303"/>
    </location>
</feature>
<feature type="compositionally biased region" description="Pro residues" evidence="1">
    <location>
        <begin position="789"/>
        <end position="805"/>
    </location>
</feature>
<dbReference type="GO" id="GO:0072318">
    <property type="term" value="P:clathrin coat disassembly"/>
    <property type="evidence" value="ECO:0007669"/>
    <property type="project" value="TreeGrafter"/>
</dbReference>
<dbReference type="SUPFAM" id="SSF46565">
    <property type="entry name" value="Chaperone J-domain"/>
    <property type="match status" value="1"/>
</dbReference>
<dbReference type="Proteomes" id="UP000076532">
    <property type="component" value="Unassembled WGS sequence"/>
</dbReference>
<feature type="compositionally biased region" description="Polar residues" evidence="1">
    <location>
        <begin position="524"/>
        <end position="537"/>
    </location>
</feature>
<feature type="region of interest" description="Disordered" evidence="1">
    <location>
        <begin position="568"/>
        <end position="613"/>
    </location>
</feature>
<feature type="region of interest" description="Disordered" evidence="1">
    <location>
        <begin position="128"/>
        <end position="358"/>
    </location>
</feature>
<name>A0A166HZY1_9AGAM</name>
<feature type="compositionally biased region" description="Low complexity" evidence="1">
    <location>
        <begin position="179"/>
        <end position="198"/>
    </location>
</feature>
<feature type="compositionally biased region" description="Low complexity" evidence="1">
    <location>
        <begin position="247"/>
        <end position="264"/>
    </location>
</feature>
<feature type="compositionally biased region" description="Polar residues" evidence="1">
    <location>
        <begin position="1"/>
        <end position="13"/>
    </location>
</feature>
<feature type="compositionally biased region" description="Polar residues" evidence="1">
    <location>
        <begin position="229"/>
        <end position="238"/>
    </location>
</feature>
<dbReference type="PROSITE" id="PS50030">
    <property type="entry name" value="UBA"/>
    <property type="match status" value="1"/>
</dbReference>
<accession>A0A166HZY1</accession>
<feature type="compositionally biased region" description="Polar residues" evidence="1">
    <location>
        <begin position="326"/>
        <end position="344"/>
    </location>
</feature>
<dbReference type="GO" id="GO:0072583">
    <property type="term" value="P:clathrin-dependent endocytosis"/>
    <property type="evidence" value="ECO:0007669"/>
    <property type="project" value="TreeGrafter"/>
</dbReference>
<sequence length="927" mass="97509">MSDSFADLWNQTVPAKPSQAPPKLGSSSSSNGNVPYRKANDVFAMLASAPGTSTSRSITPSYAPSSMKPSMSGSNIPANGKPVAPPLSKPTNSVGAAGSGDAFSNLVSGSMAGSNSANLTIAQRAALVDSQRRDDAMRKMEASRKQSEAWAGLDTLGNGRKGPEQQQTHNLDDDWGFGASSSSSSPKAPVSNVSSPPAVDEDDWGLGDFGSAPPNNKQAASRKPPSQPERVQSSQSKSLWDLDEFTSRSASAPTKPKAAPRSTTNSPARDFDFGDREDGLLGEEDDDDDERAFGEGNKYRRNDDEDDILGMLSKPVTSAGKRPSPLAQSTQTQPPAASNGNASRPISPPPHILGQLVEMGFMPQEARVALAATQNENGLDVQAAAELLLNGAASHEEREEPRTEPRRRARPPAKRTPSSSAPDGTRSPGEGALPVPLQEHADKFIAQASTLGLSVFNRANTLWSQGKEKAKVLYEERAASAAAIAASASGSGAASKRPADGRPKWMQEQDGFKDEDGGGEAARPSSQPNSSGPSRQKQSPVAPSQAAKPQAAPAKTADLFADEAPKAYVSPFRRSKTAPSPTPPASASSSSAPRSAPPKAGPKPKPRASTPPLIVRPAISAPSAALAASLKYKAVGTDKFKLGQFGDAEAAYSQAISALPSGHLLLVPLYNNRALARIKTGNTSGAVEDCTAVVEIIGADYHPSREKKVDSVECGSSVDLADGLVKALKRRAEAWEGREKWEEAGKDWGVVAGTGWAASSAKNEGMRGAGRCRKMISSSAEGATKAAPPAKPRPTPKPSRPPARPAGPSQALTNLQEARSVQEAEDQERADLKDKVDSRLTAWKGGKENNIRALLASLETVLWPGLGWQKVSMAEVISPSQVKIRYTKAIAKLHPDKLNSLNTTVEERMIANGVFGALNDAWNVFKQ</sequence>
<dbReference type="SUPFAM" id="SSF48452">
    <property type="entry name" value="TPR-like"/>
    <property type="match status" value="1"/>
</dbReference>
<dbReference type="PANTHER" id="PTHR23172">
    <property type="entry name" value="AUXILIN/CYCLIN G-ASSOCIATED KINASE-RELATED"/>
    <property type="match status" value="1"/>
</dbReference>
<feature type="region of interest" description="Disordered" evidence="1">
    <location>
        <begin position="778"/>
        <end position="810"/>
    </location>
</feature>
<dbReference type="InterPro" id="IPR036869">
    <property type="entry name" value="J_dom_sf"/>
</dbReference>
<feature type="compositionally biased region" description="Basic and acidic residues" evidence="1">
    <location>
        <begin position="394"/>
        <end position="406"/>
    </location>
</feature>
<dbReference type="Gene3D" id="1.25.40.10">
    <property type="entry name" value="Tetratricopeptide repeat domain"/>
    <property type="match status" value="1"/>
</dbReference>
<evidence type="ECO:0000256" key="1">
    <source>
        <dbReference type="SAM" id="MobiDB-lite"/>
    </source>
</evidence>
<feature type="region of interest" description="Disordered" evidence="1">
    <location>
        <begin position="480"/>
        <end position="555"/>
    </location>
</feature>
<organism evidence="3 4">
    <name type="scientific">Athelia psychrophila</name>
    <dbReference type="NCBI Taxonomy" id="1759441"/>
    <lineage>
        <taxon>Eukaryota</taxon>
        <taxon>Fungi</taxon>
        <taxon>Dikarya</taxon>
        <taxon>Basidiomycota</taxon>
        <taxon>Agaricomycotina</taxon>
        <taxon>Agaricomycetes</taxon>
        <taxon>Agaricomycetidae</taxon>
        <taxon>Atheliales</taxon>
        <taxon>Atheliaceae</taxon>
        <taxon>Athelia</taxon>
    </lineage>
</organism>
<feature type="region of interest" description="Disordered" evidence="1">
    <location>
        <begin position="47"/>
        <end position="110"/>
    </location>
</feature>
<feature type="compositionally biased region" description="Low complexity" evidence="1">
    <location>
        <begin position="480"/>
        <end position="495"/>
    </location>
</feature>
<feature type="domain" description="UBA" evidence="2">
    <location>
        <begin position="347"/>
        <end position="391"/>
    </location>
</feature>
<gene>
    <name evidence="3" type="ORF">FIBSPDRAFT_955517</name>
</gene>
<dbReference type="Gene3D" id="1.10.8.10">
    <property type="entry name" value="DNA helicase RuvA subunit, C-terminal domain"/>
    <property type="match status" value="1"/>
</dbReference>
<dbReference type="GO" id="GO:0031982">
    <property type="term" value="C:vesicle"/>
    <property type="evidence" value="ECO:0007669"/>
    <property type="project" value="TreeGrafter"/>
</dbReference>
<feature type="compositionally biased region" description="Basic and acidic residues" evidence="1">
    <location>
        <begin position="130"/>
        <end position="147"/>
    </location>
</feature>
<dbReference type="PANTHER" id="PTHR23172:SF19">
    <property type="entry name" value="J DOMAIN-CONTAINING PROTEIN"/>
    <property type="match status" value="1"/>
</dbReference>
<dbReference type="Gene3D" id="1.10.287.110">
    <property type="entry name" value="DnaJ domain"/>
    <property type="match status" value="1"/>
</dbReference>
<dbReference type="SMART" id="SM00165">
    <property type="entry name" value="UBA"/>
    <property type="match status" value="1"/>
</dbReference>
<dbReference type="AlphaFoldDB" id="A0A166HZY1"/>
<feature type="region of interest" description="Disordered" evidence="1">
    <location>
        <begin position="1"/>
        <end position="35"/>
    </location>
</feature>
<dbReference type="SUPFAM" id="SSF46934">
    <property type="entry name" value="UBA-like"/>
    <property type="match status" value="1"/>
</dbReference>
<proteinExistence type="predicted"/>
<feature type="compositionally biased region" description="Low complexity" evidence="1">
    <location>
        <begin position="585"/>
        <end position="594"/>
    </location>
</feature>
<feature type="compositionally biased region" description="Basic and acidic residues" evidence="1">
    <location>
        <begin position="497"/>
        <end position="516"/>
    </location>
</feature>
<dbReference type="InterPro" id="IPR009060">
    <property type="entry name" value="UBA-like_sf"/>
</dbReference>
<evidence type="ECO:0000313" key="3">
    <source>
        <dbReference type="EMBL" id="KZP19413.1"/>
    </source>
</evidence>
<dbReference type="FunFam" id="1.10.287.110:FF:000002">
    <property type="entry name" value="putative tyrosine-protein phosphatase auxilin isoform X2"/>
    <property type="match status" value="1"/>
</dbReference>
<feature type="compositionally biased region" description="Polar residues" evidence="1">
    <location>
        <begin position="50"/>
        <end position="77"/>
    </location>
</feature>
<protein>
    <recommendedName>
        <fullName evidence="2">UBA domain-containing protein</fullName>
    </recommendedName>
</protein>
<evidence type="ECO:0000313" key="4">
    <source>
        <dbReference type="Proteomes" id="UP000076532"/>
    </source>
</evidence>
<feature type="compositionally biased region" description="Basic and acidic residues" evidence="1">
    <location>
        <begin position="269"/>
        <end position="279"/>
    </location>
</feature>
<feature type="region of interest" description="Disordered" evidence="1">
    <location>
        <begin position="390"/>
        <end position="438"/>
    </location>
</feature>
<dbReference type="GO" id="GO:0005737">
    <property type="term" value="C:cytoplasm"/>
    <property type="evidence" value="ECO:0007669"/>
    <property type="project" value="TreeGrafter"/>
</dbReference>
<dbReference type="OrthoDB" id="1717591at2759"/>
<keyword evidence="4" id="KW-1185">Reference proteome</keyword>
<dbReference type="GO" id="GO:0030276">
    <property type="term" value="F:clathrin binding"/>
    <property type="evidence" value="ECO:0007669"/>
    <property type="project" value="TreeGrafter"/>
</dbReference>
<dbReference type="STRING" id="436010.A0A166HZY1"/>
<dbReference type="EMBL" id="KV417564">
    <property type="protein sequence ID" value="KZP19413.1"/>
    <property type="molecule type" value="Genomic_DNA"/>
</dbReference>
<dbReference type="InterPro" id="IPR015940">
    <property type="entry name" value="UBA"/>
</dbReference>
<feature type="compositionally biased region" description="Low complexity" evidence="1">
    <location>
        <begin position="538"/>
        <end position="555"/>
    </location>
</feature>
<dbReference type="InterPro" id="IPR011990">
    <property type="entry name" value="TPR-like_helical_dom_sf"/>
</dbReference>
<evidence type="ECO:0000259" key="2">
    <source>
        <dbReference type="PROSITE" id="PS50030"/>
    </source>
</evidence>
<reference evidence="3 4" key="1">
    <citation type="journal article" date="2016" name="Mol. Biol. Evol.">
        <title>Comparative Genomics of Early-Diverging Mushroom-Forming Fungi Provides Insights into the Origins of Lignocellulose Decay Capabilities.</title>
        <authorList>
            <person name="Nagy L.G."/>
            <person name="Riley R."/>
            <person name="Tritt A."/>
            <person name="Adam C."/>
            <person name="Daum C."/>
            <person name="Floudas D."/>
            <person name="Sun H."/>
            <person name="Yadav J.S."/>
            <person name="Pangilinan J."/>
            <person name="Larsson K.H."/>
            <person name="Matsuura K."/>
            <person name="Barry K."/>
            <person name="Labutti K."/>
            <person name="Kuo R."/>
            <person name="Ohm R.A."/>
            <person name="Bhattacharya S.S."/>
            <person name="Shirouzu T."/>
            <person name="Yoshinaga Y."/>
            <person name="Martin F.M."/>
            <person name="Grigoriev I.V."/>
            <person name="Hibbett D.S."/>
        </authorList>
    </citation>
    <scope>NUCLEOTIDE SEQUENCE [LARGE SCALE GENOMIC DNA]</scope>
    <source>
        <strain evidence="3 4">CBS 109695</strain>
    </source>
</reference>